<proteinExistence type="predicted"/>
<dbReference type="Proteomes" id="UP000534590">
    <property type="component" value="Unassembled WGS sequence"/>
</dbReference>
<organism evidence="1 2">
    <name type="scientific">Agrobacterium radiobacter</name>
    <dbReference type="NCBI Taxonomy" id="362"/>
    <lineage>
        <taxon>Bacteria</taxon>
        <taxon>Pseudomonadati</taxon>
        <taxon>Pseudomonadota</taxon>
        <taxon>Alphaproteobacteria</taxon>
        <taxon>Hyphomicrobiales</taxon>
        <taxon>Rhizobiaceae</taxon>
        <taxon>Rhizobium/Agrobacterium group</taxon>
        <taxon>Agrobacterium</taxon>
        <taxon>Agrobacterium tumefaciens complex</taxon>
    </lineage>
</organism>
<comment type="caution">
    <text evidence="1">The sequence shown here is derived from an EMBL/GenBank/DDBJ whole genome shotgun (WGS) entry which is preliminary data.</text>
</comment>
<accession>A0ABR6JCK8</accession>
<dbReference type="EMBL" id="JACIHP010000005">
    <property type="protein sequence ID" value="MBB4492600.1"/>
    <property type="molecule type" value="Genomic_DNA"/>
</dbReference>
<keyword evidence="2" id="KW-1185">Reference proteome</keyword>
<sequence length="184" mass="19838">MKSQDFCKNRTGAIPPTSDVALDNLAYIDTIPVRVLEYKCSQAVVLVLKALDNSYLMSLANSVECINVIHHQVGNIEIRGFVPWLQGQVQFTLIALQDHEADGIAVVENLLEAENLGTEILGLAHIPYGERGGNSSKTDTVIGDIVHRRASDCKVAIQSPDGAGRYGALCCLNQQDGAYKGSLA</sequence>
<name>A0ABR6JCK8_AGRRD</name>
<evidence type="ECO:0000313" key="1">
    <source>
        <dbReference type="EMBL" id="MBB4492600.1"/>
    </source>
</evidence>
<protein>
    <submittedName>
        <fullName evidence="1">Uncharacterized protein</fullName>
    </submittedName>
</protein>
<evidence type="ECO:0000313" key="2">
    <source>
        <dbReference type="Proteomes" id="UP000534590"/>
    </source>
</evidence>
<reference evidence="1 2" key="1">
    <citation type="submission" date="2020-08" db="EMBL/GenBank/DDBJ databases">
        <title>Genomic Encyclopedia of Type Strains, Phase IV (KMG-V): Genome sequencing to study the core and pangenomes of soil and plant-associated prokaryotes.</title>
        <authorList>
            <person name="Whitman W."/>
        </authorList>
    </citation>
    <scope>NUCLEOTIDE SEQUENCE [LARGE SCALE GENOMIC DNA]</scope>
    <source>
        <strain evidence="1 2">SEMIA 461</strain>
    </source>
</reference>
<gene>
    <name evidence="1" type="ORF">GGE40_004445</name>
</gene>